<dbReference type="SMART" id="SM00584">
    <property type="entry name" value="TLDc"/>
    <property type="match status" value="1"/>
</dbReference>
<feature type="domain" description="TLDc" evidence="1">
    <location>
        <begin position="1"/>
        <end position="176"/>
    </location>
</feature>
<protein>
    <recommendedName>
        <fullName evidence="1">TLDc domain-containing protein</fullName>
    </recommendedName>
</protein>
<reference evidence="2" key="1">
    <citation type="submission" date="2021-03" db="EMBL/GenBank/DDBJ databases">
        <authorList>
            <person name="Bekaert M."/>
        </authorList>
    </citation>
    <scope>NUCLEOTIDE SEQUENCE</scope>
</reference>
<name>A0A8S3VAJ6_MYTED</name>
<gene>
    <name evidence="2" type="ORF">MEDL_64912</name>
</gene>
<comment type="caution">
    <text evidence="2">The sequence shown here is derived from an EMBL/GenBank/DDBJ whole genome shotgun (WGS) entry which is preliminary data.</text>
</comment>
<dbReference type="InterPro" id="IPR006571">
    <property type="entry name" value="TLDc_dom"/>
</dbReference>
<keyword evidence="3" id="KW-1185">Reference proteome</keyword>
<dbReference type="EMBL" id="CAJPWZ010003150">
    <property type="protein sequence ID" value="CAG2253401.1"/>
    <property type="molecule type" value="Genomic_DNA"/>
</dbReference>
<proteinExistence type="predicted"/>
<dbReference type="Proteomes" id="UP000683360">
    <property type="component" value="Unassembled WGS sequence"/>
</dbReference>
<evidence type="ECO:0000259" key="1">
    <source>
        <dbReference type="PROSITE" id="PS51886"/>
    </source>
</evidence>
<organism evidence="2 3">
    <name type="scientific">Mytilus edulis</name>
    <name type="common">Blue mussel</name>
    <dbReference type="NCBI Taxonomy" id="6550"/>
    <lineage>
        <taxon>Eukaryota</taxon>
        <taxon>Metazoa</taxon>
        <taxon>Spiralia</taxon>
        <taxon>Lophotrochozoa</taxon>
        <taxon>Mollusca</taxon>
        <taxon>Bivalvia</taxon>
        <taxon>Autobranchia</taxon>
        <taxon>Pteriomorphia</taxon>
        <taxon>Mytilida</taxon>
        <taxon>Mytiloidea</taxon>
        <taxon>Mytilidae</taxon>
        <taxon>Mytilinae</taxon>
        <taxon>Mytilus</taxon>
    </lineage>
</organism>
<dbReference type="Pfam" id="PF07534">
    <property type="entry name" value="TLD"/>
    <property type="match status" value="1"/>
</dbReference>
<dbReference type="AlphaFoldDB" id="A0A8S3VAJ6"/>
<accession>A0A8S3VAJ6</accession>
<evidence type="ECO:0000313" key="3">
    <source>
        <dbReference type="Proteomes" id="UP000683360"/>
    </source>
</evidence>
<dbReference type="OrthoDB" id="5983325at2759"/>
<sequence>MSKQLSEQDTDKLNKWIKGGKRKKYTQLYSAASDGCDPSTFHTKCDNKGPTVTLVHNVNGSVYGGYSSVSWLSGSGESVYDANAFLFLLTGGNKKKPCKFNIKTPEYALTMDEDCGPSFGKGPDLLTFQDAVSKSTDFFHLNSVMVPDSYTISEKTIKEIAGEVFDAEDVVIYAVEGIYLTT</sequence>
<evidence type="ECO:0000313" key="2">
    <source>
        <dbReference type="EMBL" id="CAG2253401.1"/>
    </source>
</evidence>
<dbReference type="PROSITE" id="PS51886">
    <property type="entry name" value="TLDC"/>
    <property type="match status" value="1"/>
</dbReference>